<dbReference type="EMBL" id="FXTK01000002">
    <property type="protein sequence ID" value="SMO41783.1"/>
    <property type="molecule type" value="Genomic_DNA"/>
</dbReference>
<feature type="domain" description="AB hydrolase-1" evidence="1">
    <location>
        <begin position="24"/>
        <end position="248"/>
    </location>
</feature>
<dbReference type="SUPFAM" id="SSF53474">
    <property type="entry name" value="alpha/beta-Hydrolases"/>
    <property type="match status" value="1"/>
</dbReference>
<dbReference type="Pfam" id="PF12697">
    <property type="entry name" value="Abhydrolase_6"/>
    <property type="match status" value="1"/>
</dbReference>
<dbReference type="GO" id="GO:0042952">
    <property type="term" value="P:beta-ketoadipate pathway"/>
    <property type="evidence" value="ECO:0007669"/>
    <property type="project" value="InterPro"/>
</dbReference>
<dbReference type="PRINTS" id="PR00111">
    <property type="entry name" value="ABHYDROLASE"/>
</dbReference>
<proteinExistence type="predicted"/>
<keyword evidence="3" id="KW-1185">Reference proteome</keyword>
<dbReference type="InterPro" id="IPR026968">
    <property type="entry name" value="PcaD/CatD"/>
</dbReference>
<dbReference type="Gene3D" id="3.40.50.1820">
    <property type="entry name" value="alpha/beta hydrolase"/>
    <property type="match status" value="1"/>
</dbReference>
<evidence type="ECO:0000313" key="3">
    <source>
        <dbReference type="Proteomes" id="UP000319014"/>
    </source>
</evidence>
<accession>A0A521B3Y8</accession>
<dbReference type="RefSeq" id="WP_142661644.1">
    <property type="nucleotide sequence ID" value="NZ_FXTK01000002.1"/>
</dbReference>
<dbReference type="PANTHER" id="PTHR43798">
    <property type="entry name" value="MONOACYLGLYCEROL LIPASE"/>
    <property type="match status" value="1"/>
</dbReference>
<reference evidence="2 3" key="1">
    <citation type="submission" date="2017-05" db="EMBL/GenBank/DDBJ databases">
        <authorList>
            <person name="Varghese N."/>
            <person name="Submissions S."/>
        </authorList>
    </citation>
    <scope>NUCLEOTIDE SEQUENCE [LARGE SCALE GENOMIC DNA]</scope>
    <source>
        <strain evidence="2 3">DSM 100094</strain>
    </source>
</reference>
<dbReference type="Proteomes" id="UP000319014">
    <property type="component" value="Unassembled WGS sequence"/>
</dbReference>
<sequence>MQVLNRPWGAMHYRIDGPADGPPVVFANSLGTDLRLWDALLAEMPGIRAVRFDKRGHGLSDEGGDFSIDDLADDAAALIEHLALGPVVFVGLSIGGMIAQALAARRPDLVRAAVLSNTAVRMGTTQSWGDRIAAVETGGIDAIADTIMERWFAPAFRATPVLAAWRNMVARTSVPGYVGACRALATTDLSLTTRLLDLPVLVIAGDQDGSSPSDLVLATAELIPGATFHIVRDAGHLPCVEQPAAFAAILKPFLQEHAR</sequence>
<dbReference type="InterPro" id="IPR000073">
    <property type="entry name" value="AB_hydrolase_1"/>
</dbReference>
<name>A0A521B3Y8_9RHOB</name>
<dbReference type="InterPro" id="IPR029058">
    <property type="entry name" value="AB_hydrolase_fold"/>
</dbReference>
<gene>
    <name evidence="2" type="ORF">SAMN06265221_10299</name>
</gene>
<dbReference type="OrthoDB" id="9793083at2"/>
<evidence type="ECO:0000313" key="2">
    <source>
        <dbReference type="EMBL" id="SMO41783.1"/>
    </source>
</evidence>
<dbReference type="InterPro" id="IPR050266">
    <property type="entry name" value="AB_hydrolase_sf"/>
</dbReference>
<organism evidence="2 3">
    <name type="scientific">Paracoccus laeviglucosivorans</name>
    <dbReference type="NCBI Taxonomy" id="1197861"/>
    <lineage>
        <taxon>Bacteria</taxon>
        <taxon>Pseudomonadati</taxon>
        <taxon>Pseudomonadota</taxon>
        <taxon>Alphaproteobacteria</taxon>
        <taxon>Rhodobacterales</taxon>
        <taxon>Paracoccaceae</taxon>
        <taxon>Paracoccus</taxon>
    </lineage>
</organism>
<dbReference type="AlphaFoldDB" id="A0A521B3Y8"/>
<dbReference type="NCBIfam" id="TIGR02427">
    <property type="entry name" value="protocat_pcaD"/>
    <property type="match status" value="1"/>
</dbReference>
<dbReference type="GO" id="GO:0047570">
    <property type="term" value="F:3-oxoadipate enol-lactonase activity"/>
    <property type="evidence" value="ECO:0007669"/>
    <property type="project" value="InterPro"/>
</dbReference>
<evidence type="ECO:0000259" key="1">
    <source>
        <dbReference type="Pfam" id="PF12697"/>
    </source>
</evidence>
<protein>
    <submittedName>
        <fullName evidence="2">3-oxoadipate enol-lactonase</fullName>
    </submittedName>
</protein>